<dbReference type="RefSeq" id="WP_390213758.1">
    <property type="nucleotide sequence ID" value="NZ_JBHLXJ010000016.1"/>
</dbReference>
<gene>
    <name evidence="5" type="ORF">ACFFJH_15155</name>
</gene>
<proteinExistence type="inferred from homology"/>
<sequence>MALQALEVGDFASALIAAEYVCRRFPSKSIAAILRAQILHTCQPEFASKAWYFAWRTDPQDVFLQDAMLAAWSNAGALQSVRDLAPLFLPARCQTQQYLALVKQINKAELTRFGACWRDGSSIAGRIFAPLQVDGTYETVHLLVTNESRQFIYALAADGQAFSIDCPQPNEVWSLAFVDVEHLTAPELLQGSPLNFSDVSQELSFNAELNELPVVVQDADSLKTAQVCVLIPVYRGLSQVQACLNSVLQSLSHNQTRVRVLVVDDASPEPAISQYLDSLAAEEKISLIRNTFNLGFIEAVNRGLRYAKNLGDDVLLLNADTLVHANWIDRMVNALYSAPDIASVTPWSNNGEISSFPKIADNNPVPSFEQLVSIDAYVAALRDSGQIAEIEVPACCGFAMLMKSDVIRRIGLLDGYHLTRGYSEEVDWCLRASANGYRHLVATGVFVAHAGGVSFGPEKTYRVAQNRRVIASRYPHYYDAYHRFIKDDPLQNARKLIHEGLLSQQNSWLSRLEKNTNTSKTAGVRVLPAALPSRWERIVVWENRMSSSFSHKILQLARYLATLAATCDADDRLSNLRLLIIGEVSEALWHTGVVDVLPSIATQKSSLLNDTVMLGFAGCKEVLTESSELVALNIKQVQIDENFDPISYLNNWNKG</sequence>
<evidence type="ECO:0000256" key="3">
    <source>
        <dbReference type="ARBA" id="ARBA00022679"/>
    </source>
</evidence>
<dbReference type="EC" id="2.4.-.-" evidence="5"/>
<dbReference type="InterPro" id="IPR029044">
    <property type="entry name" value="Nucleotide-diphossugar_trans"/>
</dbReference>
<evidence type="ECO:0000256" key="1">
    <source>
        <dbReference type="ARBA" id="ARBA00006739"/>
    </source>
</evidence>
<feature type="domain" description="Glycosyltransferase 2-like" evidence="4">
    <location>
        <begin position="228"/>
        <end position="371"/>
    </location>
</feature>
<accession>A0ABV6IH33</accession>
<dbReference type="EMBL" id="JBHLXJ010000016">
    <property type="protein sequence ID" value="MFC0351155.1"/>
    <property type="molecule type" value="Genomic_DNA"/>
</dbReference>
<evidence type="ECO:0000313" key="6">
    <source>
        <dbReference type="Proteomes" id="UP001589844"/>
    </source>
</evidence>
<evidence type="ECO:0000259" key="4">
    <source>
        <dbReference type="Pfam" id="PF00535"/>
    </source>
</evidence>
<organism evidence="5 6">
    <name type="scientific">Undibacterium danionis</name>
    <dbReference type="NCBI Taxonomy" id="1812100"/>
    <lineage>
        <taxon>Bacteria</taxon>
        <taxon>Pseudomonadati</taxon>
        <taxon>Pseudomonadota</taxon>
        <taxon>Betaproteobacteria</taxon>
        <taxon>Burkholderiales</taxon>
        <taxon>Oxalobacteraceae</taxon>
        <taxon>Undibacterium</taxon>
    </lineage>
</organism>
<name>A0ABV6IH33_9BURK</name>
<dbReference type="GO" id="GO:0016757">
    <property type="term" value="F:glycosyltransferase activity"/>
    <property type="evidence" value="ECO:0007669"/>
    <property type="project" value="UniProtKB-KW"/>
</dbReference>
<evidence type="ECO:0000256" key="2">
    <source>
        <dbReference type="ARBA" id="ARBA00022676"/>
    </source>
</evidence>
<reference evidence="5 6" key="1">
    <citation type="submission" date="2024-09" db="EMBL/GenBank/DDBJ databases">
        <authorList>
            <person name="Sun Q."/>
            <person name="Mori K."/>
        </authorList>
    </citation>
    <scope>NUCLEOTIDE SEQUENCE [LARGE SCALE GENOMIC DNA]</scope>
    <source>
        <strain evidence="5 6">CCM 8677</strain>
    </source>
</reference>
<protein>
    <submittedName>
        <fullName evidence="5">Glycosyltransferase family 2 protein</fullName>
        <ecNumber evidence="5">2.4.-.-</ecNumber>
    </submittedName>
</protein>
<keyword evidence="6" id="KW-1185">Reference proteome</keyword>
<dbReference type="Gene3D" id="3.90.550.10">
    <property type="entry name" value="Spore Coat Polysaccharide Biosynthesis Protein SpsA, Chain A"/>
    <property type="match status" value="1"/>
</dbReference>
<keyword evidence="3 5" id="KW-0808">Transferase</keyword>
<evidence type="ECO:0000313" key="5">
    <source>
        <dbReference type="EMBL" id="MFC0351155.1"/>
    </source>
</evidence>
<dbReference type="PANTHER" id="PTHR43179">
    <property type="entry name" value="RHAMNOSYLTRANSFERASE WBBL"/>
    <property type="match status" value="1"/>
</dbReference>
<keyword evidence="2 5" id="KW-0328">Glycosyltransferase</keyword>
<dbReference type="Pfam" id="PF00535">
    <property type="entry name" value="Glycos_transf_2"/>
    <property type="match status" value="1"/>
</dbReference>
<dbReference type="SUPFAM" id="SSF53448">
    <property type="entry name" value="Nucleotide-diphospho-sugar transferases"/>
    <property type="match status" value="1"/>
</dbReference>
<comment type="similarity">
    <text evidence="1">Belongs to the glycosyltransferase 2 family.</text>
</comment>
<dbReference type="InterPro" id="IPR001173">
    <property type="entry name" value="Glyco_trans_2-like"/>
</dbReference>
<dbReference type="Proteomes" id="UP001589844">
    <property type="component" value="Unassembled WGS sequence"/>
</dbReference>
<comment type="caution">
    <text evidence="5">The sequence shown here is derived from an EMBL/GenBank/DDBJ whole genome shotgun (WGS) entry which is preliminary data.</text>
</comment>
<dbReference type="PANTHER" id="PTHR43179:SF12">
    <property type="entry name" value="GALACTOFURANOSYLTRANSFERASE GLFT2"/>
    <property type="match status" value="1"/>
</dbReference>